<sequence length="125" mass="13744">MLSNQLAHSLNFSTQFLSLTFSLTHSHSLTHSQPFQTRSLPYLPSPNPSPLPSPTHSPPTNSLDVLAETQITFGATSLATFMEKNHLLSLSLSLSLRLPPSSVDKKRLNADSKVREGGREGVRYM</sequence>
<evidence type="ECO:0000313" key="2">
    <source>
        <dbReference type="EMBL" id="MPC98074.1"/>
    </source>
</evidence>
<dbReference type="AlphaFoldDB" id="A0A5B7K0H0"/>
<dbReference type="EMBL" id="VSRR010112556">
    <property type="protein sequence ID" value="MPC98074.1"/>
    <property type="molecule type" value="Genomic_DNA"/>
</dbReference>
<feature type="compositionally biased region" description="Pro residues" evidence="1">
    <location>
        <begin position="43"/>
        <end position="57"/>
    </location>
</feature>
<name>A0A5B7K0H0_PORTR</name>
<protein>
    <submittedName>
        <fullName evidence="2">Uncharacterized protein</fullName>
    </submittedName>
</protein>
<reference evidence="2 3" key="1">
    <citation type="submission" date="2019-05" db="EMBL/GenBank/DDBJ databases">
        <title>Another draft genome of Portunus trituberculatus and its Hox gene families provides insights of decapod evolution.</title>
        <authorList>
            <person name="Jeong J.-H."/>
            <person name="Song I."/>
            <person name="Kim S."/>
            <person name="Choi T."/>
            <person name="Kim D."/>
            <person name="Ryu S."/>
            <person name="Kim W."/>
        </authorList>
    </citation>
    <scope>NUCLEOTIDE SEQUENCE [LARGE SCALE GENOMIC DNA]</scope>
    <source>
        <tissue evidence="2">Muscle</tissue>
    </source>
</reference>
<gene>
    <name evidence="2" type="ORF">E2C01_093424</name>
</gene>
<accession>A0A5B7K0H0</accession>
<feature type="region of interest" description="Disordered" evidence="1">
    <location>
        <begin position="35"/>
        <end position="62"/>
    </location>
</feature>
<dbReference type="Proteomes" id="UP000324222">
    <property type="component" value="Unassembled WGS sequence"/>
</dbReference>
<organism evidence="2 3">
    <name type="scientific">Portunus trituberculatus</name>
    <name type="common">Swimming crab</name>
    <name type="synonym">Neptunus trituberculatus</name>
    <dbReference type="NCBI Taxonomy" id="210409"/>
    <lineage>
        <taxon>Eukaryota</taxon>
        <taxon>Metazoa</taxon>
        <taxon>Ecdysozoa</taxon>
        <taxon>Arthropoda</taxon>
        <taxon>Crustacea</taxon>
        <taxon>Multicrustacea</taxon>
        <taxon>Malacostraca</taxon>
        <taxon>Eumalacostraca</taxon>
        <taxon>Eucarida</taxon>
        <taxon>Decapoda</taxon>
        <taxon>Pleocyemata</taxon>
        <taxon>Brachyura</taxon>
        <taxon>Eubrachyura</taxon>
        <taxon>Portunoidea</taxon>
        <taxon>Portunidae</taxon>
        <taxon>Portuninae</taxon>
        <taxon>Portunus</taxon>
    </lineage>
</organism>
<evidence type="ECO:0000313" key="3">
    <source>
        <dbReference type="Proteomes" id="UP000324222"/>
    </source>
</evidence>
<comment type="caution">
    <text evidence="2">The sequence shown here is derived from an EMBL/GenBank/DDBJ whole genome shotgun (WGS) entry which is preliminary data.</text>
</comment>
<proteinExistence type="predicted"/>
<evidence type="ECO:0000256" key="1">
    <source>
        <dbReference type="SAM" id="MobiDB-lite"/>
    </source>
</evidence>
<keyword evidence="3" id="KW-1185">Reference proteome</keyword>